<dbReference type="AlphaFoldDB" id="A0A0E9T523"/>
<protein>
    <submittedName>
        <fullName evidence="1">Uncharacterized protein</fullName>
    </submittedName>
</protein>
<sequence>MQSSHGPDFGVWKEAQPSKRTLLAVVLLECAKPGLWVERRIWALLETAQCCPERKPQALISYLQLPLRNWLQLSN</sequence>
<proteinExistence type="predicted"/>
<name>A0A0E9T523_ANGAN</name>
<reference evidence="1" key="2">
    <citation type="journal article" date="2015" name="Fish Shellfish Immunol.">
        <title>Early steps in the European eel (Anguilla anguilla)-Vibrio vulnificus interaction in the gills: Role of the RtxA13 toxin.</title>
        <authorList>
            <person name="Callol A."/>
            <person name="Pajuelo D."/>
            <person name="Ebbesson L."/>
            <person name="Teles M."/>
            <person name="MacKenzie S."/>
            <person name="Amaro C."/>
        </authorList>
    </citation>
    <scope>NUCLEOTIDE SEQUENCE</scope>
</reference>
<evidence type="ECO:0000313" key="1">
    <source>
        <dbReference type="EMBL" id="JAH47738.1"/>
    </source>
</evidence>
<organism evidence="1">
    <name type="scientific">Anguilla anguilla</name>
    <name type="common">European freshwater eel</name>
    <name type="synonym">Muraena anguilla</name>
    <dbReference type="NCBI Taxonomy" id="7936"/>
    <lineage>
        <taxon>Eukaryota</taxon>
        <taxon>Metazoa</taxon>
        <taxon>Chordata</taxon>
        <taxon>Craniata</taxon>
        <taxon>Vertebrata</taxon>
        <taxon>Euteleostomi</taxon>
        <taxon>Actinopterygii</taxon>
        <taxon>Neopterygii</taxon>
        <taxon>Teleostei</taxon>
        <taxon>Anguilliformes</taxon>
        <taxon>Anguillidae</taxon>
        <taxon>Anguilla</taxon>
    </lineage>
</organism>
<accession>A0A0E9T523</accession>
<dbReference type="EMBL" id="GBXM01060839">
    <property type="protein sequence ID" value="JAH47738.1"/>
    <property type="molecule type" value="Transcribed_RNA"/>
</dbReference>
<reference evidence="1" key="1">
    <citation type="submission" date="2014-11" db="EMBL/GenBank/DDBJ databases">
        <authorList>
            <person name="Amaro Gonzalez C."/>
        </authorList>
    </citation>
    <scope>NUCLEOTIDE SEQUENCE</scope>
</reference>